<dbReference type="GO" id="GO:0020037">
    <property type="term" value="F:heme binding"/>
    <property type="evidence" value="ECO:0007669"/>
    <property type="project" value="InterPro"/>
</dbReference>
<dbReference type="Gene3D" id="1.10.630.10">
    <property type="entry name" value="Cytochrome P450"/>
    <property type="match status" value="1"/>
</dbReference>
<dbReference type="PANTHER" id="PTHR24305:SF152">
    <property type="entry name" value="P450, PUTATIVE (EUROFUNG)-RELATED"/>
    <property type="match status" value="1"/>
</dbReference>
<evidence type="ECO:0000256" key="4">
    <source>
        <dbReference type="PIRSR" id="PIRSR602401-1"/>
    </source>
</evidence>
<dbReference type="InterPro" id="IPR050121">
    <property type="entry name" value="Cytochrome_P450_monoxygenase"/>
</dbReference>
<keyword evidence="3 4" id="KW-0408">Iron</keyword>
<evidence type="ECO:0000313" key="7">
    <source>
        <dbReference type="EMBL" id="RPA83331.1"/>
    </source>
</evidence>
<evidence type="ECO:0000256" key="1">
    <source>
        <dbReference type="ARBA" id="ARBA00001971"/>
    </source>
</evidence>
<feature type="transmembrane region" description="Helical" evidence="6">
    <location>
        <begin position="12"/>
        <end position="36"/>
    </location>
</feature>
<dbReference type="GO" id="GO:0004497">
    <property type="term" value="F:monooxygenase activity"/>
    <property type="evidence" value="ECO:0007669"/>
    <property type="project" value="UniProtKB-KW"/>
</dbReference>
<dbReference type="PANTHER" id="PTHR24305">
    <property type="entry name" value="CYTOCHROME P450"/>
    <property type="match status" value="1"/>
</dbReference>
<evidence type="ECO:0000256" key="6">
    <source>
        <dbReference type="SAM" id="Phobius"/>
    </source>
</evidence>
<keyword evidence="5" id="KW-0560">Oxidoreductase</keyword>
<dbReference type="InterPro" id="IPR002401">
    <property type="entry name" value="Cyt_P450_E_grp-I"/>
</dbReference>
<name>A0A3N4IGM6_ASCIM</name>
<comment type="similarity">
    <text evidence="5">Belongs to the cytochrome P450 family.</text>
</comment>
<gene>
    <name evidence="7" type="ORF">BJ508DRAFT_360547</name>
</gene>
<evidence type="ECO:0000256" key="2">
    <source>
        <dbReference type="ARBA" id="ARBA00022723"/>
    </source>
</evidence>
<keyword evidence="6" id="KW-0472">Membrane</keyword>
<dbReference type="OrthoDB" id="3945418at2759"/>
<proteinExistence type="inferred from homology"/>
<evidence type="ECO:0000256" key="5">
    <source>
        <dbReference type="RuleBase" id="RU000461"/>
    </source>
</evidence>
<keyword evidence="6" id="KW-0812">Transmembrane</keyword>
<organism evidence="7 8">
    <name type="scientific">Ascobolus immersus RN42</name>
    <dbReference type="NCBI Taxonomy" id="1160509"/>
    <lineage>
        <taxon>Eukaryota</taxon>
        <taxon>Fungi</taxon>
        <taxon>Dikarya</taxon>
        <taxon>Ascomycota</taxon>
        <taxon>Pezizomycotina</taxon>
        <taxon>Pezizomycetes</taxon>
        <taxon>Pezizales</taxon>
        <taxon>Ascobolaceae</taxon>
        <taxon>Ascobolus</taxon>
    </lineage>
</organism>
<keyword evidence="8" id="KW-1185">Reference proteome</keyword>
<dbReference type="PROSITE" id="PS00086">
    <property type="entry name" value="CYTOCHROME_P450"/>
    <property type="match status" value="1"/>
</dbReference>
<dbReference type="Pfam" id="PF00067">
    <property type="entry name" value="p450"/>
    <property type="match status" value="1"/>
</dbReference>
<sequence length="529" mass="59485">MSFDSHLQSFTLTNILVTTFTLLLVRFTILAVYRVFFHPNRNIPGPLIGRITNLYEYYHEIFRGNGGELSTYAREVLHPKYGPIIRTAPDVVRIADKDAWFKIHAIGYTFNVDPQFAGTFGSTASFFASSDTELHRKTRTILLPYFTKKAVFEAEGQVQEKLDKFMKILRNLTATDEDGAGASVNIRDAYTCYLTDFITEFLFEANWNTMEAPAFHHPIADLNHLEIPPLRRALPSVVASIYSMPPWLSVHLLPTMFHGTIYLRRVVHEQMKAFTTSSYHKGPSSDAGIDAPPFTSGNIGNGISRKLIDKLPFFQLGEESTQLFGAAVNSTGWTLCSILYGIVATEGVQERLIAELKAAYPEKVRMDYQTLKELPYLTACIKEGMRYSSSVPGALSRVAPPTGATLCGYYIAPGTMIETTIASMHHNPAIFPSPKKIVPERWIPSETPFPEAPDNLERYLLNFSSGSRMCLGYNLAWIFLYDITARLVREFDVQLGEGLKKDGDWLMADRWAAAKRGDPGIFILKERDE</sequence>
<dbReference type="SUPFAM" id="SSF48264">
    <property type="entry name" value="Cytochrome P450"/>
    <property type="match status" value="1"/>
</dbReference>
<keyword evidence="5" id="KW-0503">Monooxygenase</keyword>
<accession>A0A3N4IGM6</accession>
<keyword evidence="2 4" id="KW-0479">Metal-binding</keyword>
<keyword evidence="4 5" id="KW-0349">Heme</keyword>
<dbReference type="AlphaFoldDB" id="A0A3N4IGM6"/>
<dbReference type="STRING" id="1160509.A0A3N4IGM6"/>
<comment type="cofactor">
    <cofactor evidence="1 4">
        <name>heme</name>
        <dbReference type="ChEBI" id="CHEBI:30413"/>
    </cofactor>
</comment>
<dbReference type="CDD" id="cd11062">
    <property type="entry name" value="CYP58-like"/>
    <property type="match status" value="1"/>
</dbReference>
<dbReference type="GO" id="GO:0016705">
    <property type="term" value="F:oxidoreductase activity, acting on paired donors, with incorporation or reduction of molecular oxygen"/>
    <property type="evidence" value="ECO:0007669"/>
    <property type="project" value="InterPro"/>
</dbReference>
<evidence type="ECO:0000256" key="3">
    <source>
        <dbReference type="ARBA" id="ARBA00023004"/>
    </source>
</evidence>
<keyword evidence="6" id="KW-1133">Transmembrane helix</keyword>
<dbReference type="PRINTS" id="PR00463">
    <property type="entry name" value="EP450I"/>
</dbReference>
<feature type="binding site" description="axial binding residue" evidence="4">
    <location>
        <position position="470"/>
    </location>
    <ligand>
        <name>heme</name>
        <dbReference type="ChEBI" id="CHEBI:30413"/>
    </ligand>
    <ligandPart>
        <name>Fe</name>
        <dbReference type="ChEBI" id="CHEBI:18248"/>
    </ligandPart>
</feature>
<dbReference type="EMBL" id="ML119665">
    <property type="protein sequence ID" value="RPA83331.1"/>
    <property type="molecule type" value="Genomic_DNA"/>
</dbReference>
<dbReference type="InterPro" id="IPR001128">
    <property type="entry name" value="Cyt_P450"/>
</dbReference>
<dbReference type="InterPro" id="IPR017972">
    <property type="entry name" value="Cyt_P450_CS"/>
</dbReference>
<dbReference type="GO" id="GO:0005506">
    <property type="term" value="F:iron ion binding"/>
    <property type="evidence" value="ECO:0007669"/>
    <property type="project" value="InterPro"/>
</dbReference>
<protein>
    <submittedName>
        <fullName evidence="7">Cytochrome P450</fullName>
    </submittedName>
</protein>
<evidence type="ECO:0000313" key="8">
    <source>
        <dbReference type="Proteomes" id="UP000275078"/>
    </source>
</evidence>
<dbReference type="Proteomes" id="UP000275078">
    <property type="component" value="Unassembled WGS sequence"/>
</dbReference>
<reference evidence="7 8" key="1">
    <citation type="journal article" date="2018" name="Nat. Ecol. Evol.">
        <title>Pezizomycetes genomes reveal the molecular basis of ectomycorrhizal truffle lifestyle.</title>
        <authorList>
            <person name="Murat C."/>
            <person name="Payen T."/>
            <person name="Noel B."/>
            <person name="Kuo A."/>
            <person name="Morin E."/>
            <person name="Chen J."/>
            <person name="Kohler A."/>
            <person name="Krizsan K."/>
            <person name="Balestrini R."/>
            <person name="Da Silva C."/>
            <person name="Montanini B."/>
            <person name="Hainaut M."/>
            <person name="Levati E."/>
            <person name="Barry K.W."/>
            <person name="Belfiori B."/>
            <person name="Cichocki N."/>
            <person name="Clum A."/>
            <person name="Dockter R.B."/>
            <person name="Fauchery L."/>
            <person name="Guy J."/>
            <person name="Iotti M."/>
            <person name="Le Tacon F."/>
            <person name="Lindquist E.A."/>
            <person name="Lipzen A."/>
            <person name="Malagnac F."/>
            <person name="Mello A."/>
            <person name="Molinier V."/>
            <person name="Miyauchi S."/>
            <person name="Poulain J."/>
            <person name="Riccioni C."/>
            <person name="Rubini A."/>
            <person name="Sitrit Y."/>
            <person name="Splivallo R."/>
            <person name="Traeger S."/>
            <person name="Wang M."/>
            <person name="Zifcakova L."/>
            <person name="Wipf D."/>
            <person name="Zambonelli A."/>
            <person name="Paolocci F."/>
            <person name="Nowrousian M."/>
            <person name="Ottonello S."/>
            <person name="Baldrian P."/>
            <person name="Spatafora J.W."/>
            <person name="Henrissat B."/>
            <person name="Nagy L.G."/>
            <person name="Aury J.M."/>
            <person name="Wincker P."/>
            <person name="Grigoriev I.V."/>
            <person name="Bonfante P."/>
            <person name="Martin F.M."/>
        </authorList>
    </citation>
    <scope>NUCLEOTIDE SEQUENCE [LARGE SCALE GENOMIC DNA]</scope>
    <source>
        <strain evidence="7 8">RN42</strain>
    </source>
</reference>
<dbReference type="InterPro" id="IPR036396">
    <property type="entry name" value="Cyt_P450_sf"/>
</dbReference>